<name>A0ABX8S5H4_9ACTN</name>
<dbReference type="RefSeq" id="WP_066471130.1">
    <property type="nucleotide sequence ID" value="NZ_CBCRUZ010000011.1"/>
</dbReference>
<evidence type="ECO:0000313" key="3">
    <source>
        <dbReference type="Proteomes" id="UP000887023"/>
    </source>
</evidence>
<dbReference type="EMBL" id="CP079105">
    <property type="protein sequence ID" value="QXQ13104.1"/>
    <property type="molecule type" value="Genomic_DNA"/>
</dbReference>
<dbReference type="InterPro" id="IPR025506">
    <property type="entry name" value="Abi_alpha"/>
</dbReference>
<accession>A0ABX8S5H4</accession>
<protein>
    <submittedName>
        <fullName evidence="2">DUF4393 domain-containing protein</fullName>
    </submittedName>
</protein>
<feature type="region of interest" description="Disordered" evidence="1">
    <location>
        <begin position="1"/>
        <end position="34"/>
    </location>
</feature>
<gene>
    <name evidence="2" type="ORF">KV203_14565</name>
</gene>
<sequence>MSSKKPDSQPDVIPPDLPVSPDDSLSDPPKPGRFAEELARSAGGAVATDPVGLARLAGASLWRAMGAITRGGFDTAGDIAREVRAGEPITDIVDHRVEQVRSAAVSALGLADSESAESAAAGGSRTLITASELKHEGDAMLYSGWNPEVQPRDLHPSFATILHALTPDEARIIRFLSVAGSQPSIDIRTKTPFGVGSVRLAGGISMIAQMAGCTWPDRDHHYMANLNRLGLVRFSEEPVEDFRRYSLIEAQPVSQAAFKQVGGKAISVYRSIYLSLFGEQFAETCFTLTGYNAGGWDTDDRGDVYLGKGPRLNPTA</sequence>
<dbReference type="Gene3D" id="3.30.110.190">
    <property type="match status" value="1"/>
</dbReference>
<dbReference type="Proteomes" id="UP000887023">
    <property type="component" value="Chromosome"/>
</dbReference>
<evidence type="ECO:0000313" key="2">
    <source>
        <dbReference type="EMBL" id="QXQ13104.1"/>
    </source>
</evidence>
<reference evidence="2" key="1">
    <citation type="submission" date="2021-07" db="EMBL/GenBank/DDBJ databases">
        <title>Candidatus Kaistella beijingensis sp. nov. isolated from a municipal wastewater treatment plant is involved in sludge foaming.</title>
        <authorList>
            <person name="Song Y."/>
            <person name="Liu S.-J."/>
        </authorList>
    </citation>
    <scope>NUCLEOTIDE SEQUENCE</scope>
    <source>
        <strain evidence="2">DSM 43998</strain>
    </source>
</reference>
<evidence type="ECO:0000256" key="1">
    <source>
        <dbReference type="SAM" id="MobiDB-lite"/>
    </source>
</evidence>
<dbReference type="Pfam" id="PF14337">
    <property type="entry name" value="Abi_alpha"/>
    <property type="match status" value="1"/>
</dbReference>
<keyword evidence="3" id="KW-1185">Reference proteome</keyword>
<proteinExistence type="predicted"/>
<organism evidence="2 3">
    <name type="scientific">Skermania pinensis</name>
    <dbReference type="NCBI Taxonomy" id="39122"/>
    <lineage>
        <taxon>Bacteria</taxon>
        <taxon>Bacillati</taxon>
        <taxon>Actinomycetota</taxon>
        <taxon>Actinomycetes</taxon>
        <taxon>Mycobacteriales</taxon>
        <taxon>Gordoniaceae</taxon>
        <taxon>Skermania</taxon>
    </lineage>
</organism>